<comment type="caution">
    <text evidence="1">The sequence shown here is derived from an EMBL/GenBank/DDBJ whole genome shotgun (WGS) entry which is preliminary data.</text>
</comment>
<dbReference type="AlphaFoldDB" id="X1RSL6"/>
<organism evidence="1">
    <name type="scientific">marine sediment metagenome</name>
    <dbReference type="NCBI Taxonomy" id="412755"/>
    <lineage>
        <taxon>unclassified sequences</taxon>
        <taxon>metagenomes</taxon>
        <taxon>ecological metagenomes</taxon>
    </lineage>
</organism>
<sequence length="72" mass="7286">MGSSAGGGRFGDVAALGRRAMLLLHAPAVAYLVDGPGWMVRPSSAVLPLEIFSSGWDFSLDTAPALGVVDGA</sequence>
<proteinExistence type="predicted"/>
<evidence type="ECO:0000313" key="1">
    <source>
        <dbReference type="EMBL" id="GAI69951.1"/>
    </source>
</evidence>
<accession>X1RSL6</accession>
<reference evidence="1" key="1">
    <citation type="journal article" date="2014" name="Front. Microbiol.">
        <title>High frequency of phylogenetically diverse reductive dehalogenase-homologous genes in deep subseafloor sedimentary metagenomes.</title>
        <authorList>
            <person name="Kawai M."/>
            <person name="Futagami T."/>
            <person name="Toyoda A."/>
            <person name="Takaki Y."/>
            <person name="Nishi S."/>
            <person name="Hori S."/>
            <person name="Arai W."/>
            <person name="Tsubouchi T."/>
            <person name="Morono Y."/>
            <person name="Uchiyama I."/>
            <person name="Ito T."/>
            <person name="Fujiyama A."/>
            <person name="Inagaki F."/>
            <person name="Takami H."/>
        </authorList>
    </citation>
    <scope>NUCLEOTIDE SEQUENCE</scope>
    <source>
        <strain evidence="1">Expedition CK06-06</strain>
    </source>
</reference>
<protein>
    <submittedName>
        <fullName evidence="1">Uncharacterized protein</fullName>
    </submittedName>
</protein>
<gene>
    <name evidence="1" type="ORF">S12H4_00677</name>
</gene>
<dbReference type="EMBL" id="BARW01000094">
    <property type="protein sequence ID" value="GAI69951.1"/>
    <property type="molecule type" value="Genomic_DNA"/>
</dbReference>
<name>X1RSL6_9ZZZZ</name>